<dbReference type="RefSeq" id="XP_066699802.1">
    <property type="nucleotide sequence ID" value="XM_066843690.1"/>
</dbReference>
<proteinExistence type="predicted"/>
<gene>
    <name evidence="2" type="ORF">PG986_007468</name>
</gene>
<keyword evidence="3" id="KW-1185">Reference proteome</keyword>
<dbReference type="GeneID" id="92076752"/>
<comment type="caution">
    <text evidence="2">The sequence shown here is derived from an EMBL/GenBank/DDBJ whole genome shotgun (WGS) entry which is preliminary data.</text>
</comment>
<dbReference type="Proteomes" id="UP001391051">
    <property type="component" value="Unassembled WGS sequence"/>
</dbReference>
<reference evidence="2 3" key="1">
    <citation type="submission" date="2023-01" db="EMBL/GenBank/DDBJ databases">
        <title>Analysis of 21 Apiospora genomes using comparative genomics revels a genus with tremendous synthesis potential of carbohydrate active enzymes and secondary metabolites.</title>
        <authorList>
            <person name="Sorensen T."/>
        </authorList>
    </citation>
    <scope>NUCLEOTIDE SEQUENCE [LARGE SCALE GENOMIC DNA]</scope>
    <source>
        <strain evidence="2 3">CBS 24483</strain>
    </source>
</reference>
<evidence type="ECO:0000256" key="1">
    <source>
        <dbReference type="SAM" id="MobiDB-lite"/>
    </source>
</evidence>
<feature type="region of interest" description="Disordered" evidence="1">
    <location>
        <begin position="1"/>
        <end position="25"/>
    </location>
</feature>
<name>A0ABR1QCN9_9PEZI</name>
<dbReference type="EMBL" id="JAQQWE010000005">
    <property type="protein sequence ID" value="KAK7951740.1"/>
    <property type="molecule type" value="Genomic_DNA"/>
</dbReference>
<feature type="compositionally biased region" description="Basic residues" evidence="1">
    <location>
        <begin position="8"/>
        <end position="20"/>
    </location>
</feature>
<accession>A0ABR1QCN9</accession>
<evidence type="ECO:0000313" key="3">
    <source>
        <dbReference type="Proteomes" id="UP001391051"/>
    </source>
</evidence>
<evidence type="ECO:0000313" key="2">
    <source>
        <dbReference type="EMBL" id="KAK7951740.1"/>
    </source>
</evidence>
<organism evidence="2 3">
    <name type="scientific">Apiospora aurea</name>
    <dbReference type="NCBI Taxonomy" id="335848"/>
    <lineage>
        <taxon>Eukaryota</taxon>
        <taxon>Fungi</taxon>
        <taxon>Dikarya</taxon>
        <taxon>Ascomycota</taxon>
        <taxon>Pezizomycotina</taxon>
        <taxon>Sordariomycetes</taxon>
        <taxon>Xylariomycetidae</taxon>
        <taxon>Amphisphaeriales</taxon>
        <taxon>Apiosporaceae</taxon>
        <taxon>Apiospora</taxon>
    </lineage>
</organism>
<sequence length="61" mass="7016">MPDFGLTRAKKKKKKKKRKNSTTQQMGIIRRRSWDDSRITPLGAKENAKNKVATIAISRTM</sequence>
<protein>
    <submittedName>
        <fullName evidence="2">Uncharacterized protein</fullName>
    </submittedName>
</protein>